<feature type="compositionally biased region" description="Polar residues" evidence="1">
    <location>
        <begin position="489"/>
        <end position="498"/>
    </location>
</feature>
<evidence type="ECO:0000313" key="2">
    <source>
        <dbReference type="EMBL" id="GME69995.1"/>
    </source>
</evidence>
<evidence type="ECO:0000313" key="3">
    <source>
        <dbReference type="Proteomes" id="UP001165120"/>
    </source>
</evidence>
<evidence type="ECO:0000256" key="1">
    <source>
        <dbReference type="SAM" id="MobiDB-lite"/>
    </source>
</evidence>
<dbReference type="EMBL" id="BSXN01000831">
    <property type="protein sequence ID" value="GME69995.1"/>
    <property type="molecule type" value="Genomic_DNA"/>
</dbReference>
<feature type="region of interest" description="Disordered" evidence="1">
    <location>
        <begin position="374"/>
        <end position="401"/>
    </location>
</feature>
<feature type="compositionally biased region" description="Basic and acidic residues" evidence="1">
    <location>
        <begin position="382"/>
        <end position="391"/>
    </location>
</feature>
<dbReference type="GO" id="GO:0007059">
    <property type="term" value="P:chromosome segregation"/>
    <property type="evidence" value="ECO:0007669"/>
    <property type="project" value="InterPro"/>
</dbReference>
<comment type="caution">
    <text evidence="2">The sequence shown here is derived from an EMBL/GenBank/DDBJ whole genome shotgun (WGS) entry which is preliminary data.</text>
</comment>
<reference evidence="2" key="1">
    <citation type="submission" date="2023-04" db="EMBL/GenBank/DDBJ databases">
        <title>Candida boidinii NBRC 10035.</title>
        <authorList>
            <person name="Ichikawa N."/>
            <person name="Sato H."/>
            <person name="Tonouchi N."/>
        </authorList>
    </citation>
    <scope>NUCLEOTIDE SEQUENCE</scope>
    <source>
        <strain evidence="2">NBRC 10035</strain>
    </source>
</reference>
<gene>
    <name evidence="2" type="ORF">Cboi02_000268700</name>
</gene>
<dbReference type="InterPro" id="IPR007902">
    <property type="entry name" value="Chl4/mis15/CENP-N"/>
</dbReference>
<organism evidence="2 3">
    <name type="scientific">Candida boidinii</name>
    <name type="common">Yeast</name>
    <dbReference type="NCBI Taxonomy" id="5477"/>
    <lineage>
        <taxon>Eukaryota</taxon>
        <taxon>Fungi</taxon>
        <taxon>Dikarya</taxon>
        <taxon>Ascomycota</taxon>
        <taxon>Saccharomycotina</taxon>
        <taxon>Pichiomycetes</taxon>
        <taxon>Pichiales</taxon>
        <taxon>Pichiaceae</taxon>
        <taxon>Ogataea</taxon>
        <taxon>Ogataea/Candida clade</taxon>
    </lineage>
</organism>
<feature type="region of interest" description="Disordered" evidence="1">
    <location>
        <begin position="469"/>
        <end position="498"/>
    </location>
</feature>
<keyword evidence="3" id="KW-1185">Reference proteome</keyword>
<sequence length="498" mass="55964">MSSRLRRRSGILSNSYIPPISKKTIARELGKLETETLFKLVWLWFQWPITQPKVTREAAKRGVTSEQLKEEARKVLIDLRESYKSPKRPLIDRILVDFWPGGLNALQLAQIDAQCLIDRPKNYNWISSTAKIVTTSSFNNHQSGSDSTTNEIHDDFIFSLDSQQFLDTLIENLASLYLTHIYVSRHPRLPLVLVRLQVYELVHLNKYKKHGSINPSVPDIISRRPYFLAIPLSSPNIIHTDCSKNDLVAEIILQAVEMTLSSTLGQIKLIRNDEPAAQMLESMHILKGVSRFGASLGSWAPYADGTVDISPVSNVLNHLALKPHKLVVSEDFSDIADETERRKVISSLRFKGTAKNFKSDKFFITLPSIKRQKLGTQGTNESNKEKSKNEPGDEDEADKNIYASIAPIQYTEYTLENDIKGNVSNSRNSQDDLPSIRMRFMGNDVFGGLHELSVEGSINPETVPSWLTGEEGPSTGVIQNGNFKRKNFAQGNSNSLSP</sequence>
<dbReference type="AlphaFoldDB" id="A0A9W6SYR5"/>
<dbReference type="Proteomes" id="UP001165120">
    <property type="component" value="Unassembled WGS sequence"/>
</dbReference>
<name>A0A9W6SYR5_CANBO</name>
<dbReference type="Pfam" id="PF05238">
    <property type="entry name" value="CENP-N"/>
    <property type="match status" value="1"/>
</dbReference>
<dbReference type="Gene3D" id="3.10.20.720">
    <property type="match status" value="1"/>
</dbReference>
<accession>A0A9W6SYR5</accession>
<dbReference type="GO" id="GO:0034080">
    <property type="term" value="P:CENP-A containing chromatin assembly"/>
    <property type="evidence" value="ECO:0007669"/>
    <property type="project" value="InterPro"/>
</dbReference>
<protein>
    <submittedName>
        <fullName evidence="2">Unnamed protein product</fullName>
    </submittedName>
</protein>
<proteinExistence type="predicted"/>